<keyword evidence="2 7" id="KW-0699">rRNA-binding</keyword>
<dbReference type="EMBL" id="QHJQ01000013">
    <property type="protein sequence ID" value="PXA03003.1"/>
    <property type="molecule type" value="Genomic_DNA"/>
</dbReference>
<dbReference type="AlphaFoldDB" id="A0A317ZFN9"/>
<dbReference type="NCBIfam" id="TIGR01032">
    <property type="entry name" value="rplT_bact"/>
    <property type="match status" value="1"/>
</dbReference>
<dbReference type="OrthoDB" id="9808966at2"/>
<organism evidence="9 10">
    <name type="scientific">Coraliomargarita sinensis</name>
    <dbReference type="NCBI Taxonomy" id="2174842"/>
    <lineage>
        <taxon>Bacteria</taxon>
        <taxon>Pseudomonadati</taxon>
        <taxon>Verrucomicrobiota</taxon>
        <taxon>Opitutia</taxon>
        <taxon>Puniceicoccales</taxon>
        <taxon>Coraliomargaritaceae</taxon>
        <taxon>Coraliomargarita</taxon>
    </lineage>
</organism>
<evidence type="ECO:0000256" key="2">
    <source>
        <dbReference type="ARBA" id="ARBA00022730"/>
    </source>
</evidence>
<dbReference type="InterPro" id="IPR035566">
    <property type="entry name" value="Ribosomal_protein_bL20_C"/>
</dbReference>
<dbReference type="GO" id="GO:0019843">
    <property type="term" value="F:rRNA binding"/>
    <property type="evidence" value="ECO:0007669"/>
    <property type="project" value="UniProtKB-UniRule"/>
</dbReference>
<dbReference type="HAMAP" id="MF_00382">
    <property type="entry name" value="Ribosomal_bL20"/>
    <property type="match status" value="1"/>
</dbReference>
<evidence type="ECO:0000256" key="1">
    <source>
        <dbReference type="ARBA" id="ARBA00007698"/>
    </source>
</evidence>
<keyword evidence="10" id="KW-1185">Reference proteome</keyword>
<comment type="caution">
    <text evidence="9">The sequence shown here is derived from an EMBL/GenBank/DDBJ whole genome shotgun (WGS) entry which is preliminary data.</text>
</comment>
<protein>
    <recommendedName>
        <fullName evidence="6 7">Large ribosomal subunit protein bL20</fullName>
    </recommendedName>
</protein>
<evidence type="ECO:0000256" key="8">
    <source>
        <dbReference type="RuleBase" id="RU000560"/>
    </source>
</evidence>
<dbReference type="GO" id="GO:0006412">
    <property type="term" value="P:translation"/>
    <property type="evidence" value="ECO:0007669"/>
    <property type="project" value="InterPro"/>
</dbReference>
<dbReference type="SUPFAM" id="SSF74731">
    <property type="entry name" value="Ribosomal protein L20"/>
    <property type="match status" value="1"/>
</dbReference>
<dbReference type="InParanoid" id="A0A317ZFN9"/>
<dbReference type="Proteomes" id="UP000247099">
    <property type="component" value="Unassembled WGS sequence"/>
</dbReference>
<name>A0A317ZFN9_9BACT</name>
<keyword evidence="4 7" id="KW-0689">Ribosomal protein</keyword>
<evidence type="ECO:0000256" key="3">
    <source>
        <dbReference type="ARBA" id="ARBA00022884"/>
    </source>
</evidence>
<evidence type="ECO:0000313" key="9">
    <source>
        <dbReference type="EMBL" id="PXA03003.1"/>
    </source>
</evidence>
<gene>
    <name evidence="7" type="primary">rplT</name>
    <name evidence="9" type="ORF">DDZ13_13855</name>
</gene>
<dbReference type="RefSeq" id="WP_110132059.1">
    <property type="nucleotide sequence ID" value="NZ_QHJQ01000013.1"/>
</dbReference>
<evidence type="ECO:0000256" key="5">
    <source>
        <dbReference type="ARBA" id="ARBA00023274"/>
    </source>
</evidence>
<dbReference type="GO" id="GO:0005840">
    <property type="term" value="C:ribosome"/>
    <property type="evidence" value="ECO:0007669"/>
    <property type="project" value="UniProtKB-KW"/>
</dbReference>
<dbReference type="CDD" id="cd07026">
    <property type="entry name" value="Ribosomal_L20"/>
    <property type="match status" value="1"/>
</dbReference>
<dbReference type="GO" id="GO:0003735">
    <property type="term" value="F:structural constituent of ribosome"/>
    <property type="evidence" value="ECO:0007669"/>
    <property type="project" value="InterPro"/>
</dbReference>
<dbReference type="PANTHER" id="PTHR10986">
    <property type="entry name" value="39S RIBOSOMAL PROTEIN L20"/>
    <property type="match status" value="1"/>
</dbReference>
<dbReference type="Pfam" id="PF00453">
    <property type="entry name" value="Ribosomal_L20"/>
    <property type="match status" value="1"/>
</dbReference>
<accession>A0A317ZFN9</accession>
<evidence type="ECO:0000256" key="6">
    <source>
        <dbReference type="ARBA" id="ARBA00035172"/>
    </source>
</evidence>
<dbReference type="FunCoup" id="A0A317ZFN9">
    <property type="interactions" value="531"/>
</dbReference>
<evidence type="ECO:0000313" key="10">
    <source>
        <dbReference type="Proteomes" id="UP000247099"/>
    </source>
</evidence>
<dbReference type="Gene3D" id="6.10.160.10">
    <property type="match status" value="1"/>
</dbReference>
<dbReference type="GO" id="GO:1990904">
    <property type="term" value="C:ribonucleoprotein complex"/>
    <property type="evidence" value="ECO:0007669"/>
    <property type="project" value="UniProtKB-KW"/>
</dbReference>
<dbReference type="PROSITE" id="PS00937">
    <property type="entry name" value="RIBOSOMAL_L20"/>
    <property type="match status" value="1"/>
</dbReference>
<comment type="function">
    <text evidence="7 8">Binds directly to 23S ribosomal RNA and is necessary for the in vitro assembly process of the 50S ribosomal subunit. It is not involved in the protein synthesizing functions of that subunit.</text>
</comment>
<dbReference type="GO" id="GO:0000027">
    <property type="term" value="P:ribosomal large subunit assembly"/>
    <property type="evidence" value="ECO:0007669"/>
    <property type="project" value="UniProtKB-UniRule"/>
</dbReference>
<keyword evidence="3 7" id="KW-0694">RNA-binding</keyword>
<dbReference type="FunFam" id="1.10.1900.20:FF:000001">
    <property type="entry name" value="50S ribosomal protein L20"/>
    <property type="match status" value="1"/>
</dbReference>
<dbReference type="InterPro" id="IPR049946">
    <property type="entry name" value="RIBOSOMAL_L20_CS"/>
</dbReference>
<reference evidence="9 10" key="1">
    <citation type="submission" date="2018-05" db="EMBL/GenBank/DDBJ databases">
        <title>Coraliomargarita sinensis sp. nov., isolated from a marine solar saltern.</title>
        <authorList>
            <person name="Zhou L.Y."/>
        </authorList>
    </citation>
    <scope>NUCLEOTIDE SEQUENCE [LARGE SCALE GENOMIC DNA]</scope>
    <source>
        <strain evidence="9 10">WN38</strain>
    </source>
</reference>
<proteinExistence type="inferred from homology"/>
<keyword evidence="5 7" id="KW-0687">Ribonucleoprotein</keyword>
<evidence type="ECO:0000256" key="4">
    <source>
        <dbReference type="ARBA" id="ARBA00022980"/>
    </source>
</evidence>
<dbReference type="PRINTS" id="PR00062">
    <property type="entry name" value="RIBOSOMALL20"/>
</dbReference>
<comment type="similarity">
    <text evidence="1 7 8">Belongs to the bacterial ribosomal protein bL20 family.</text>
</comment>
<dbReference type="Gene3D" id="1.10.1900.20">
    <property type="entry name" value="Ribosomal protein L20"/>
    <property type="match status" value="1"/>
</dbReference>
<dbReference type="InterPro" id="IPR005813">
    <property type="entry name" value="Ribosomal_bL20"/>
</dbReference>
<evidence type="ECO:0000256" key="7">
    <source>
        <dbReference type="HAMAP-Rule" id="MF_00382"/>
    </source>
</evidence>
<sequence>MPRATNGPATLARRKKVLKKARGYFGNKSRLFRYAKDAVDRAEVYAYRDRRKKKSEFRQLWIVRINAACRQQGINYSRFMRGMKAAGIEMDRKQLSELAIHDEAAFSALVEKAKEANAA</sequence>